<evidence type="ECO:0000313" key="11">
    <source>
        <dbReference type="Proteomes" id="UP001178507"/>
    </source>
</evidence>
<dbReference type="InterPro" id="IPR041653">
    <property type="entry name" value="Importin_rep_4"/>
</dbReference>
<evidence type="ECO:0000256" key="6">
    <source>
        <dbReference type="ARBA" id="ARBA00022927"/>
    </source>
</evidence>
<evidence type="ECO:0000256" key="4">
    <source>
        <dbReference type="ARBA" id="ARBA00022490"/>
    </source>
</evidence>
<dbReference type="GO" id="GO:0006606">
    <property type="term" value="P:protein import into nucleus"/>
    <property type="evidence" value="ECO:0007669"/>
    <property type="project" value="InterPro"/>
</dbReference>
<protein>
    <recommendedName>
        <fullName evidence="9">Importin N-terminal domain-containing protein</fullName>
    </recommendedName>
</protein>
<dbReference type="GO" id="GO:0005634">
    <property type="term" value="C:nucleus"/>
    <property type="evidence" value="ECO:0007669"/>
    <property type="project" value="UniProtKB-SubCell"/>
</dbReference>
<proteinExistence type="predicted"/>
<sequence length="882" mass="96238">MAAPAGICELLSAFVGSDNAARQAAEQKLAEATKGAPNQLVRELLAVLAADEAATELRQEAVVVLRQCVIGSKACWKELEPDTRQAFKDQVLLSLTKDPSLPVRRNAGSVVSSIAHSVAEDFQELIKEWPQLLPFLSTTVSNGQPPQVTACIKVLCDMVELVGEELLSQGPNTVTMLQTCLSSAPGEVRAAAAQLVFQMVEDLEPEAAAPLGALMPQIILAIKAFAVASEHEDILKETLESLISAADEEPEFFKENGLQDLWPLLLEMCKADHWADPNVRHSAMEAVMSFFEGFCEDFCKTEGLGFTEQLLLLNIQWMLEVDADVGNWTSKADEDEDDDDDIVDIGEENLDRMAQHCAEKDRLEDAFMPTLFKVMRALLASSNDWKHARACAIAVAQVVEYIEEEAWVDQCLDFLTPHVGAVHPRVRHAAFQAIGQCAYDHDPYVAENHASTLLPLIMNGLDDPNIRVACNAASALSSMEDMDPDDLEPHMEGLMTKLVTKLQSDTRSMQEACLAAIAVVGEAAAELFQPYYGHVMPLLKSLIANSNAETQRTLRGKAFECASLLGEGVGKDTFLADGHEIMQIMVRYFQAGFAPDDQTREYIHEAAGRVASVLGKDFKPYMPALLPSLFSVLDKTPTEVDLEDDEEVTHTLVDGKLLGLKTATLDEMSETLTLIGSLVEALEDDYVEFLPQTCQKLLPLLDFAISEDVQDKACETYEHVVQCARAAVDKGRVEPALVGRVTGELLKKTVSMMTKFPAEDQSPGALQQLQAQATATSAVIRKAGPKVMAKQDVADLVKVLVDLLMRVKVDQESLQPELAPKKKTQTKNKGSDSDDDDSESDDGSASPQTARFALMEVAATLMEVSREEFAEAEATPKNGAVT</sequence>
<dbReference type="PROSITE" id="PS50166">
    <property type="entry name" value="IMPORTIN_B_NT"/>
    <property type="match status" value="1"/>
</dbReference>
<dbReference type="InterPro" id="IPR016024">
    <property type="entry name" value="ARM-type_fold"/>
</dbReference>
<dbReference type="InterPro" id="IPR011989">
    <property type="entry name" value="ARM-like"/>
</dbReference>
<dbReference type="Proteomes" id="UP001178507">
    <property type="component" value="Unassembled WGS sequence"/>
</dbReference>
<feature type="region of interest" description="Disordered" evidence="8">
    <location>
        <begin position="812"/>
        <end position="852"/>
    </location>
</feature>
<keyword evidence="4" id="KW-0963">Cytoplasm</keyword>
<dbReference type="Pfam" id="PF18808">
    <property type="entry name" value="Importin_rep_4"/>
    <property type="match status" value="1"/>
</dbReference>
<dbReference type="Pfam" id="PF25780">
    <property type="entry name" value="TPR_IPO5"/>
    <property type="match status" value="1"/>
</dbReference>
<organism evidence="10 11">
    <name type="scientific">Effrenium voratum</name>
    <dbReference type="NCBI Taxonomy" id="2562239"/>
    <lineage>
        <taxon>Eukaryota</taxon>
        <taxon>Sar</taxon>
        <taxon>Alveolata</taxon>
        <taxon>Dinophyceae</taxon>
        <taxon>Suessiales</taxon>
        <taxon>Symbiodiniaceae</taxon>
        <taxon>Effrenium</taxon>
    </lineage>
</organism>
<comment type="subcellular location">
    <subcellularLocation>
        <location evidence="2">Cytoplasm</location>
    </subcellularLocation>
    <subcellularLocation>
        <location evidence="1">Nucleus</location>
    </subcellularLocation>
</comment>
<evidence type="ECO:0000256" key="3">
    <source>
        <dbReference type="ARBA" id="ARBA00022448"/>
    </source>
</evidence>
<evidence type="ECO:0000259" key="9">
    <source>
        <dbReference type="PROSITE" id="PS50166"/>
    </source>
</evidence>
<evidence type="ECO:0000256" key="5">
    <source>
        <dbReference type="ARBA" id="ARBA00022737"/>
    </source>
</evidence>
<keyword evidence="5" id="KW-0677">Repeat</keyword>
<dbReference type="Gene3D" id="1.25.10.10">
    <property type="entry name" value="Leucine-rich Repeat Variant"/>
    <property type="match status" value="1"/>
</dbReference>
<dbReference type="SUPFAM" id="SSF48371">
    <property type="entry name" value="ARM repeat"/>
    <property type="match status" value="1"/>
</dbReference>
<evidence type="ECO:0000256" key="1">
    <source>
        <dbReference type="ARBA" id="ARBA00004123"/>
    </source>
</evidence>
<evidence type="ECO:0000256" key="2">
    <source>
        <dbReference type="ARBA" id="ARBA00004496"/>
    </source>
</evidence>
<comment type="caution">
    <text evidence="10">The sequence shown here is derived from an EMBL/GenBank/DDBJ whole genome shotgun (WGS) entry which is preliminary data.</text>
</comment>
<dbReference type="InterPro" id="IPR001494">
    <property type="entry name" value="Importin-beta_N"/>
</dbReference>
<evidence type="ECO:0000256" key="7">
    <source>
        <dbReference type="ARBA" id="ARBA00023242"/>
    </source>
</evidence>
<dbReference type="GO" id="GO:0031267">
    <property type="term" value="F:small GTPase binding"/>
    <property type="evidence" value="ECO:0007669"/>
    <property type="project" value="InterPro"/>
</dbReference>
<evidence type="ECO:0000313" key="10">
    <source>
        <dbReference type="EMBL" id="CAJ1397483.1"/>
    </source>
</evidence>
<feature type="domain" description="Importin N-terminal" evidence="9">
    <location>
        <begin position="25"/>
        <end position="97"/>
    </location>
</feature>
<accession>A0AA36J2U1</accession>
<dbReference type="EMBL" id="CAUJNA010003267">
    <property type="protein sequence ID" value="CAJ1397483.1"/>
    <property type="molecule type" value="Genomic_DNA"/>
</dbReference>
<dbReference type="PANTHER" id="PTHR10527">
    <property type="entry name" value="IMPORTIN BETA"/>
    <property type="match status" value="1"/>
</dbReference>
<reference evidence="10" key="1">
    <citation type="submission" date="2023-08" db="EMBL/GenBank/DDBJ databases">
        <authorList>
            <person name="Chen Y."/>
            <person name="Shah S."/>
            <person name="Dougan E. K."/>
            <person name="Thang M."/>
            <person name="Chan C."/>
        </authorList>
    </citation>
    <scope>NUCLEOTIDE SEQUENCE</scope>
</reference>
<gene>
    <name evidence="10" type="ORF">EVOR1521_LOCUS21489</name>
</gene>
<dbReference type="InterPro" id="IPR040122">
    <property type="entry name" value="Importin_beta"/>
</dbReference>
<evidence type="ECO:0000256" key="8">
    <source>
        <dbReference type="SAM" id="MobiDB-lite"/>
    </source>
</evidence>
<keyword evidence="11" id="KW-1185">Reference proteome</keyword>
<dbReference type="Pfam" id="PF13513">
    <property type="entry name" value="HEAT_EZ"/>
    <property type="match status" value="1"/>
</dbReference>
<keyword evidence="6" id="KW-0653">Protein transport</keyword>
<keyword evidence="3" id="KW-0813">Transport</keyword>
<feature type="compositionally biased region" description="Acidic residues" evidence="8">
    <location>
        <begin position="833"/>
        <end position="842"/>
    </location>
</feature>
<keyword evidence="7" id="KW-0539">Nucleus</keyword>
<name>A0AA36J2U1_9DINO</name>
<dbReference type="InterPro" id="IPR057672">
    <property type="entry name" value="TPR_IPO4/5"/>
</dbReference>
<dbReference type="GO" id="GO:0005737">
    <property type="term" value="C:cytoplasm"/>
    <property type="evidence" value="ECO:0007669"/>
    <property type="project" value="UniProtKB-SubCell"/>
</dbReference>
<dbReference type="AlphaFoldDB" id="A0AA36J2U1"/>